<dbReference type="Gene3D" id="3.30.2010.10">
    <property type="entry name" value="Metalloproteases ('zincins'), catalytic domain"/>
    <property type="match status" value="1"/>
</dbReference>
<reference evidence="9" key="1">
    <citation type="journal article" date="2014" name="Int. J. Syst. Evol. Microbiol.">
        <title>Complete genome sequence of Corynebacterium casei LMG S-19264T (=DSM 44701T), isolated from a smear-ripened cheese.</title>
        <authorList>
            <consortium name="US DOE Joint Genome Institute (JGI-PGF)"/>
            <person name="Walter F."/>
            <person name="Albersmeier A."/>
            <person name="Kalinowski J."/>
            <person name="Ruckert C."/>
        </authorList>
    </citation>
    <scope>NUCLEOTIDE SEQUENCE</scope>
    <source>
        <strain evidence="9">NBRC 110023</strain>
    </source>
</reference>
<dbReference type="Pfam" id="PF01435">
    <property type="entry name" value="Peptidase_M48"/>
    <property type="match status" value="1"/>
</dbReference>
<dbReference type="GO" id="GO:0051603">
    <property type="term" value="P:proteolysis involved in protein catabolic process"/>
    <property type="evidence" value="ECO:0007669"/>
    <property type="project" value="TreeGrafter"/>
</dbReference>
<comment type="caution">
    <text evidence="9">The sequence shown here is derived from an EMBL/GenBank/DDBJ whole genome shotgun (WGS) entry which is preliminary data.</text>
</comment>
<evidence type="ECO:0000313" key="10">
    <source>
        <dbReference type="Proteomes" id="UP001156601"/>
    </source>
</evidence>
<evidence type="ECO:0000256" key="4">
    <source>
        <dbReference type="ARBA" id="ARBA00022833"/>
    </source>
</evidence>
<keyword evidence="7" id="KW-0732">Signal</keyword>
<protein>
    <submittedName>
        <fullName evidence="9">Zn-dependent protease</fullName>
    </submittedName>
</protein>
<dbReference type="GO" id="GO:0016020">
    <property type="term" value="C:membrane"/>
    <property type="evidence" value="ECO:0007669"/>
    <property type="project" value="TreeGrafter"/>
</dbReference>
<feature type="chain" id="PRO_5041219408" evidence="7">
    <location>
        <begin position="23"/>
        <end position="265"/>
    </location>
</feature>
<dbReference type="PANTHER" id="PTHR22726:SF24">
    <property type="entry name" value="M48 FAMILY METALLOPEPTIDASE"/>
    <property type="match status" value="1"/>
</dbReference>
<accession>A0AA37SZW4</accession>
<evidence type="ECO:0000256" key="1">
    <source>
        <dbReference type="ARBA" id="ARBA00022670"/>
    </source>
</evidence>
<keyword evidence="3 6" id="KW-0378">Hydrolase</keyword>
<gene>
    <name evidence="9" type="ORF">GCM10007852_20080</name>
</gene>
<evidence type="ECO:0000256" key="2">
    <source>
        <dbReference type="ARBA" id="ARBA00022723"/>
    </source>
</evidence>
<feature type="signal peptide" evidence="7">
    <location>
        <begin position="1"/>
        <end position="22"/>
    </location>
</feature>
<feature type="domain" description="Peptidase M48" evidence="8">
    <location>
        <begin position="63"/>
        <end position="247"/>
    </location>
</feature>
<dbReference type="RefSeq" id="WP_284217399.1">
    <property type="nucleotide sequence ID" value="NZ_BSOT01000005.1"/>
</dbReference>
<keyword evidence="1 6" id="KW-0645">Protease</keyword>
<dbReference type="InterPro" id="IPR001915">
    <property type="entry name" value="Peptidase_M48"/>
</dbReference>
<organism evidence="9 10">
    <name type="scientific">Agaribacter marinus</name>
    <dbReference type="NCBI Taxonomy" id="1431249"/>
    <lineage>
        <taxon>Bacteria</taxon>
        <taxon>Pseudomonadati</taxon>
        <taxon>Pseudomonadota</taxon>
        <taxon>Gammaproteobacteria</taxon>
        <taxon>Alteromonadales</taxon>
        <taxon>Alteromonadaceae</taxon>
        <taxon>Agaribacter</taxon>
    </lineage>
</organism>
<keyword evidence="10" id="KW-1185">Reference proteome</keyword>
<sequence>MFRRFKISVISLAVLILVAACATSPTGRKQILLFSEGQLANAGVQSFDAMKSKQKVSKKRTTNNYVQCITNAITANVPDGIFAGEWEVVVFDEPQANAFALPGGKIGVYTGLLEVAQSQAQVAAVIGHEVGHVIAQHGNERMSQSQLIGVGQQVVNQVLEANQVSGSQAIMSALGLGVQFGIALPYSRTHESEADIIGLDLMSRAGFDPQESVKLWENMSANSGDSRQPEFMSTHPLPQTRIQQLRNNMNSALALYREAPSKPKC</sequence>
<evidence type="ECO:0000256" key="3">
    <source>
        <dbReference type="ARBA" id="ARBA00022801"/>
    </source>
</evidence>
<dbReference type="GO" id="GO:0046872">
    <property type="term" value="F:metal ion binding"/>
    <property type="evidence" value="ECO:0007669"/>
    <property type="project" value="UniProtKB-KW"/>
</dbReference>
<comment type="similarity">
    <text evidence="6">Belongs to the peptidase M48 family.</text>
</comment>
<keyword evidence="4 6" id="KW-0862">Zinc</keyword>
<evidence type="ECO:0000256" key="5">
    <source>
        <dbReference type="ARBA" id="ARBA00023049"/>
    </source>
</evidence>
<evidence type="ECO:0000259" key="8">
    <source>
        <dbReference type="Pfam" id="PF01435"/>
    </source>
</evidence>
<evidence type="ECO:0000256" key="6">
    <source>
        <dbReference type="RuleBase" id="RU003983"/>
    </source>
</evidence>
<evidence type="ECO:0000313" key="9">
    <source>
        <dbReference type="EMBL" id="GLR71100.1"/>
    </source>
</evidence>
<dbReference type="CDD" id="cd07331">
    <property type="entry name" value="M48C_Oma1_like"/>
    <property type="match status" value="1"/>
</dbReference>
<comment type="cofactor">
    <cofactor evidence="6">
        <name>Zn(2+)</name>
        <dbReference type="ChEBI" id="CHEBI:29105"/>
    </cofactor>
    <text evidence="6">Binds 1 zinc ion per subunit.</text>
</comment>
<reference evidence="9" key="2">
    <citation type="submission" date="2023-01" db="EMBL/GenBank/DDBJ databases">
        <title>Draft genome sequence of Agaribacter marinus strain NBRC 110023.</title>
        <authorList>
            <person name="Sun Q."/>
            <person name="Mori K."/>
        </authorList>
    </citation>
    <scope>NUCLEOTIDE SEQUENCE</scope>
    <source>
        <strain evidence="9">NBRC 110023</strain>
    </source>
</reference>
<dbReference type="InterPro" id="IPR051156">
    <property type="entry name" value="Mito/Outer_Membr_Metalloprot"/>
</dbReference>
<dbReference type="EMBL" id="BSOT01000005">
    <property type="protein sequence ID" value="GLR71100.1"/>
    <property type="molecule type" value="Genomic_DNA"/>
</dbReference>
<dbReference type="Proteomes" id="UP001156601">
    <property type="component" value="Unassembled WGS sequence"/>
</dbReference>
<name>A0AA37SZW4_9ALTE</name>
<dbReference type="PROSITE" id="PS51257">
    <property type="entry name" value="PROKAR_LIPOPROTEIN"/>
    <property type="match status" value="1"/>
</dbReference>
<evidence type="ECO:0000256" key="7">
    <source>
        <dbReference type="SAM" id="SignalP"/>
    </source>
</evidence>
<dbReference type="AlphaFoldDB" id="A0AA37SZW4"/>
<dbReference type="GO" id="GO:0004222">
    <property type="term" value="F:metalloendopeptidase activity"/>
    <property type="evidence" value="ECO:0007669"/>
    <property type="project" value="InterPro"/>
</dbReference>
<keyword evidence="5 6" id="KW-0482">Metalloprotease</keyword>
<proteinExistence type="inferred from homology"/>
<dbReference type="PANTHER" id="PTHR22726">
    <property type="entry name" value="METALLOENDOPEPTIDASE OMA1"/>
    <property type="match status" value="1"/>
</dbReference>
<keyword evidence="2" id="KW-0479">Metal-binding</keyword>